<proteinExistence type="predicted"/>
<dbReference type="Proteomes" id="UP000053411">
    <property type="component" value="Unassembled WGS sequence"/>
</dbReference>
<accession>A0A0D2H3C0</accession>
<keyword evidence="2" id="KW-0812">Transmembrane</keyword>
<evidence type="ECO:0000256" key="1">
    <source>
        <dbReference type="SAM" id="MobiDB-lite"/>
    </source>
</evidence>
<name>A0A0D2H3C0_9EURO</name>
<feature type="region of interest" description="Disordered" evidence="1">
    <location>
        <begin position="29"/>
        <end position="50"/>
    </location>
</feature>
<feature type="region of interest" description="Disordered" evidence="1">
    <location>
        <begin position="205"/>
        <end position="231"/>
    </location>
</feature>
<protein>
    <submittedName>
        <fullName evidence="3">Uncharacterized protein</fullName>
    </submittedName>
</protein>
<keyword evidence="2" id="KW-1133">Transmembrane helix</keyword>
<feature type="compositionally biased region" description="Low complexity" evidence="1">
    <location>
        <begin position="309"/>
        <end position="329"/>
    </location>
</feature>
<dbReference type="OrthoDB" id="4147308at2759"/>
<keyword evidence="2" id="KW-0472">Membrane</keyword>
<keyword evidence="4" id="KW-1185">Reference proteome</keyword>
<feature type="compositionally biased region" description="Basic residues" evidence="1">
    <location>
        <begin position="29"/>
        <end position="39"/>
    </location>
</feature>
<gene>
    <name evidence="3" type="ORF">Z520_08108</name>
</gene>
<dbReference type="AlphaFoldDB" id="A0A0D2H3C0"/>
<evidence type="ECO:0000313" key="3">
    <source>
        <dbReference type="EMBL" id="KIX96330.1"/>
    </source>
</evidence>
<dbReference type="GeneID" id="27713854"/>
<sequence length="472" mass="51453">MNEPAMISFFSVTGVILLVAGVAIWRTHGRGRRSRRMHSTKAEADNDDDTAIENDCDDGWAQVPNTCSVGVQEEEEMRSMARGRPGVDEKVYQTPLATVSITPGVEAETSQSHPMIDAQTSKGSRPTDIVAFENLGGYRYGDFAYGHDNMAPLPVPPASSQDRHLNPYSHHSPAGGIAEVEAVPAPAACPYPPPTIQTSDRVSVELGQHGSGSRLTSYNGLPPHRDDMMAALPIPKDHPLYQHHPHHQVVECPAPAPAAPNKQDHPDRSKPPPPTTIQYERESLVPAPLNPRRGRHNSPQHVGDQNHKPTTASTTEPPAALEPAVPTLARPSSAPARQPTSISRSTGQKTETRYSVFESPLRQHPPELKRGLQDATRDIVVQTPVHDSRAIICQIGADDQVQNEWPLTTARERVVRSSSSSKTTPTPSPFQLVQRCYLDDRPPNSIFAVILQAIEVELDGRGFQGVGIVIWS</sequence>
<feature type="compositionally biased region" description="Polar residues" evidence="1">
    <location>
        <begin position="338"/>
        <end position="349"/>
    </location>
</feature>
<reference evidence="3 4" key="1">
    <citation type="submission" date="2015-01" db="EMBL/GenBank/DDBJ databases">
        <title>The Genome Sequence of Fonsecaea multimorphosa CBS 102226.</title>
        <authorList>
            <consortium name="The Broad Institute Genomics Platform"/>
            <person name="Cuomo C."/>
            <person name="de Hoog S."/>
            <person name="Gorbushina A."/>
            <person name="Stielow B."/>
            <person name="Teixiera M."/>
            <person name="Abouelleil A."/>
            <person name="Chapman S.B."/>
            <person name="Priest M."/>
            <person name="Young S.K."/>
            <person name="Wortman J."/>
            <person name="Nusbaum C."/>
            <person name="Birren B."/>
        </authorList>
    </citation>
    <scope>NUCLEOTIDE SEQUENCE [LARGE SCALE GENOMIC DNA]</scope>
    <source>
        <strain evidence="3 4">CBS 102226</strain>
    </source>
</reference>
<organism evidence="3 4">
    <name type="scientific">Fonsecaea multimorphosa CBS 102226</name>
    <dbReference type="NCBI Taxonomy" id="1442371"/>
    <lineage>
        <taxon>Eukaryota</taxon>
        <taxon>Fungi</taxon>
        <taxon>Dikarya</taxon>
        <taxon>Ascomycota</taxon>
        <taxon>Pezizomycotina</taxon>
        <taxon>Eurotiomycetes</taxon>
        <taxon>Chaetothyriomycetidae</taxon>
        <taxon>Chaetothyriales</taxon>
        <taxon>Herpotrichiellaceae</taxon>
        <taxon>Fonsecaea</taxon>
    </lineage>
</organism>
<evidence type="ECO:0000313" key="4">
    <source>
        <dbReference type="Proteomes" id="UP000053411"/>
    </source>
</evidence>
<dbReference type="VEuPathDB" id="FungiDB:Z520_08108"/>
<evidence type="ECO:0000256" key="2">
    <source>
        <dbReference type="SAM" id="Phobius"/>
    </source>
</evidence>
<feature type="transmembrane region" description="Helical" evidence="2">
    <location>
        <begin position="6"/>
        <end position="27"/>
    </location>
</feature>
<dbReference type="EMBL" id="KN848078">
    <property type="protein sequence ID" value="KIX96330.1"/>
    <property type="molecule type" value="Genomic_DNA"/>
</dbReference>
<dbReference type="RefSeq" id="XP_016630453.1">
    <property type="nucleotide sequence ID" value="XM_016778605.1"/>
</dbReference>
<feature type="region of interest" description="Disordered" evidence="1">
    <location>
        <begin position="251"/>
        <end position="352"/>
    </location>
</feature>